<gene>
    <name evidence="2" type="ORF">EZS28_017916</name>
</gene>
<dbReference type="EMBL" id="SNRW01004750">
    <property type="protein sequence ID" value="KAA6386560.1"/>
    <property type="molecule type" value="Genomic_DNA"/>
</dbReference>
<feature type="region of interest" description="Disordered" evidence="1">
    <location>
        <begin position="167"/>
        <end position="217"/>
    </location>
</feature>
<dbReference type="AlphaFoldDB" id="A0A5J4VVR8"/>
<proteinExistence type="predicted"/>
<feature type="compositionally biased region" description="Polar residues" evidence="1">
    <location>
        <begin position="170"/>
        <end position="190"/>
    </location>
</feature>
<evidence type="ECO:0000256" key="1">
    <source>
        <dbReference type="SAM" id="MobiDB-lite"/>
    </source>
</evidence>
<evidence type="ECO:0000313" key="2">
    <source>
        <dbReference type="EMBL" id="KAA6386560.1"/>
    </source>
</evidence>
<evidence type="ECO:0000313" key="3">
    <source>
        <dbReference type="Proteomes" id="UP000324800"/>
    </source>
</evidence>
<name>A0A5J4VVR8_9EUKA</name>
<comment type="caution">
    <text evidence="2">The sequence shown here is derived from an EMBL/GenBank/DDBJ whole genome shotgun (WGS) entry which is preliminary data.</text>
</comment>
<organism evidence="2 3">
    <name type="scientific">Streblomastix strix</name>
    <dbReference type="NCBI Taxonomy" id="222440"/>
    <lineage>
        <taxon>Eukaryota</taxon>
        <taxon>Metamonada</taxon>
        <taxon>Preaxostyla</taxon>
        <taxon>Oxymonadida</taxon>
        <taxon>Streblomastigidae</taxon>
        <taxon>Streblomastix</taxon>
    </lineage>
</organism>
<dbReference type="Proteomes" id="UP000324800">
    <property type="component" value="Unassembled WGS sequence"/>
</dbReference>
<sequence>MHNNSSALTYGIESNCNEQIRRYAHVWDIDIPFLKITEIIEVNFKLSNLYFGINTTILTLSPNTTNAFEQHEMRRTGTLNFCLNVTLFYIELKGPNDDIPKLSPLISETKLLPFGISFQTLFNPAFLHNPSSELRFKMSNVNTITNPFQDNTVLALDELRFKPADERNGVSRQLDQVQTSNSNNISASLHDSSHGSPLRKQEPIPGQSQMIKDAPQEEAVQDALRRTSRIMEGATIIKKVDTGNRTIINESRIARDALSGIFND</sequence>
<protein>
    <submittedName>
        <fullName evidence="2">Uncharacterized protein</fullName>
    </submittedName>
</protein>
<reference evidence="2 3" key="1">
    <citation type="submission" date="2019-03" db="EMBL/GenBank/DDBJ databases">
        <title>Single cell metagenomics reveals metabolic interactions within the superorganism composed of flagellate Streblomastix strix and complex community of Bacteroidetes bacteria on its surface.</title>
        <authorList>
            <person name="Treitli S.C."/>
            <person name="Kolisko M."/>
            <person name="Husnik F."/>
            <person name="Keeling P."/>
            <person name="Hampl V."/>
        </authorList>
    </citation>
    <scope>NUCLEOTIDE SEQUENCE [LARGE SCALE GENOMIC DNA]</scope>
    <source>
        <strain evidence="2">ST1C</strain>
    </source>
</reference>
<accession>A0A5J4VVR8</accession>